<keyword evidence="16" id="KW-1185">Reference proteome</keyword>
<evidence type="ECO:0000259" key="14">
    <source>
        <dbReference type="PROSITE" id="PS51166"/>
    </source>
</evidence>
<evidence type="ECO:0000256" key="12">
    <source>
        <dbReference type="RuleBase" id="RU361134"/>
    </source>
</evidence>
<evidence type="ECO:0000256" key="6">
    <source>
        <dbReference type="ARBA" id="ARBA00022801"/>
    </source>
</evidence>
<dbReference type="OrthoDB" id="550577at2759"/>
<feature type="compositionally biased region" description="Polar residues" evidence="13">
    <location>
        <begin position="525"/>
        <end position="541"/>
    </location>
</feature>
<dbReference type="Proteomes" id="UP000772434">
    <property type="component" value="Unassembled WGS sequence"/>
</dbReference>
<evidence type="ECO:0000256" key="7">
    <source>
        <dbReference type="ARBA" id="ARBA00022837"/>
    </source>
</evidence>
<evidence type="ECO:0000256" key="8">
    <source>
        <dbReference type="ARBA" id="ARBA00023277"/>
    </source>
</evidence>
<evidence type="ECO:0000256" key="2">
    <source>
        <dbReference type="ARBA" id="ARBA00001913"/>
    </source>
</evidence>
<dbReference type="EC" id="3.2.1.1" evidence="4 12"/>
<dbReference type="PANTHER" id="PTHR43447">
    <property type="entry name" value="ALPHA-AMYLASE"/>
    <property type="match status" value="1"/>
</dbReference>
<gene>
    <name evidence="15" type="ORF">BDP27DRAFT_1263118</name>
</gene>
<dbReference type="InterPro" id="IPR017853">
    <property type="entry name" value="GH"/>
</dbReference>
<dbReference type="Gene3D" id="2.60.40.1180">
    <property type="entry name" value="Golgi alpha-mannosidase II"/>
    <property type="match status" value="1"/>
</dbReference>
<dbReference type="SMART" id="SM00642">
    <property type="entry name" value="Aamy"/>
    <property type="match status" value="1"/>
</dbReference>
<dbReference type="InterPro" id="IPR006048">
    <property type="entry name" value="A-amylase/branching_C"/>
</dbReference>
<keyword evidence="10" id="KW-0624">Polysaccharide degradation</keyword>
<comment type="caution">
    <text evidence="15">The sequence shown here is derived from an EMBL/GenBank/DDBJ whole genome shotgun (WGS) entry which is preliminary data.</text>
</comment>
<accession>A0A9P5U9H2</accession>
<dbReference type="SUPFAM" id="SSF49452">
    <property type="entry name" value="Starch-binding domain-like"/>
    <property type="match status" value="1"/>
</dbReference>
<evidence type="ECO:0000256" key="5">
    <source>
        <dbReference type="ARBA" id="ARBA00022723"/>
    </source>
</evidence>
<evidence type="ECO:0000256" key="3">
    <source>
        <dbReference type="ARBA" id="ARBA00008061"/>
    </source>
</evidence>
<dbReference type="SMART" id="SM00632">
    <property type="entry name" value="Aamy_C"/>
    <property type="match status" value="1"/>
</dbReference>
<name>A0A9P5U9H2_9AGAR</name>
<dbReference type="InterPro" id="IPR013780">
    <property type="entry name" value="Glyco_hydro_b"/>
</dbReference>
<dbReference type="SUPFAM" id="SSF51011">
    <property type="entry name" value="Glycosyl hydrolase domain"/>
    <property type="match status" value="1"/>
</dbReference>
<feature type="region of interest" description="Disordered" evidence="13">
    <location>
        <begin position="518"/>
        <end position="541"/>
    </location>
</feature>
<keyword evidence="8 12" id="KW-0119">Carbohydrate metabolism</keyword>
<dbReference type="GO" id="GO:0046872">
    <property type="term" value="F:metal ion binding"/>
    <property type="evidence" value="ECO:0007669"/>
    <property type="project" value="UniProtKB-KW"/>
</dbReference>
<keyword evidence="6 12" id="KW-0378">Hydrolase</keyword>
<sequence>MFEWTWDSIAAECTSFLGPAGYGYVQTSPPQEHITGDEWYTDYQPVSYILTSKRGNQAQFQSMIETCHNAGVLVIADTLFNHMTGAASGTGVAGSSFTMFNYPGIYNAGNFHYCGLEPNNILINYDNEVEVWTCELEGLADLATNSTVVQNTLAAYANHLISLGVDGLRLDSAKSMNNSDVQKIVDLLTTSPYLTQEVVWGPDQPVTPELYTGIGNVQEFRYTSALQAAFLNGSISSLENLSAQGWIASSDANVFVANHDTERGGDSLNYESPDNAYITGMIFSLSYPYGNTITILSSYEFSDFDQGAPNGGAGQCSGAGGTDGWLCQHRWVPVSGMTGFHNHVGSAALTNWVSPQSDRIAFGRGALGFVAINNDNSDWTATFTTSLPDGSYCDVVSGTSSSGKCTGIGITVSKGSFTATVDARSAIAIHTGELGTGGSSSSSDGTAAVTFLETATTVFGENIFLAGSISELGDWNTDDSVALSSADYPVWSLTIDLPANTDFQYKFIRKETDGSIVWESDPNRETTTPSSGAVTLTSTWR</sequence>
<dbReference type="EMBL" id="JADNRY010000036">
    <property type="protein sequence ID" value="KAF9070954.1"/>
    <property type="molecule type" value="Genomic_DNA"/>
</dbReference>
<dbReference type="InterPro" id="IPR006047">
    <property type="entry name" value="GH13_cat_dom"/>
</dbReference>
<dbReference type="InterPro" id="IPR002044">
    <property type="entry name" value="CBM20"/>
</dbReference>
<dbReference type="PROSITE" id="PS51166">
    <property type="entry name" value="CBM20"/>
    <property type="match status" value="1"/>
</dbReference>
<dbReference type="AlphaFoldDB" id="A0A9P5U9H2"/>
<organism evidence="15 16">
    <name type="scientific">Rhodocollybia butyracea</name>
    <dbReference type="NCBI Taxonomy" id="206335"/>
    <lineage>
        <taxon>Eukaryota</taxon>
        <taxon>Fungi</taxon>
        <taxon>Dikarya</taxon>
        <taxon>Basidiomycota</taxon>
        <taxon>Agaricomycotina</taxon>
        <taxon>Agaricomycetes</taxon>
        <taxon>Agaricomycetidae</taxon>
        <taxon>Agaricales</taxon>
        <taxon>Marasmiineae</taxon>
        <taxon>Omphalotaceae</taxon>
        <taxon>Rhodocollybia</taxon>
    </lineage>
</organism>
<dbReference type="SUPFAM" id="SSF51445">
    <property type="entry name" value="(Trans)glycosidases"/>
    <property type="match status" value="1"/>
</dbReference>
<dbReference type="InterPro" id="IPR013783">
    <property type="entry name" value="Ig-like_fold"/>
</dbReference>
<dbReference type="Gene3D" id="2.60.40.10">
    <property type="entry name" value="Immunoglobulins"/>
    <property type="match status" value="1"/>
</dbReference>
<evidence type="ECO:0000313" key="16">
    <source>
        <dbReference type="Proteomes" id="UP000772434"/>
    </source>
</evidence>
<dbReference type="Pfam" id="PF00128">
    <property type="entry name" value="Alpha-amylase"/>
    <property type="match status" value="1"/>
</dbReference>
<evidence type="ECO:0000256" key="10">
    <source>
        <dbReference type="ARBA" id="ARBA00023326"/>
    </source>
</evidence>
<dbReference type="InterPro" id="IPR006046">
    <property type="entry name" value="Alpha_amylase"/>
</dbReference>
<dbReference type="InterPro" id="IPR013784">
    <property type="entry name" value="Carb-bd-like_fold"/>
</dbReference>
<evidence type="ECO:0000256" key="13">
    <source>
        <dbReference type="SAM" id="MobiDB-lite"/>
    </source>
</evidence>
<dbReference type="CDD" id="cd05808">
    <property type="entry name" value="CBM20_alpha_amylase"/>
    <property type="match status" value="1"/>
</dbReference>
<comment type="similarity">
    <text evidence="3 11">Belongs to the glycosyl hydrolase 13 family.</text>
</comment>
<evidence type="ECO:0000313" key="15">
    <source>
        <dbReference type="EMBL" id="KAF9070954.1"/>
    </source>
</evidence>
<feature type="domain" description="CBM20" evidence="14">
    <location>
        <begin position="441"/>
        <end position="541"/>
    </location>
</feature>
<dbReference type="CDD" id="cd11317">
    <property type="entry name" value="AmyAc_bac_euk_AmyA"/>
    <property type="match status" value="1"/>
</dbReference>
<dbReference type="Gene3D" id="3.20.20.80">
    <property type="entry name" value="Glycosidases"/>
    <property type="match status" value="1"/>
</dbReference>
<keyword evidence="7" id="KW-0106">Calcium</keyword>
<dbReference type="GO" id="GO:0000272">
    <property type="term" value="P:polysaccharide catabolic process"/>
    <property type="evidence" value="ECO:0007669"/>
    <property type="project" value="UniProtKB-KW"/>
</dbReference>
<dbReference type="Pfam" id="PF02806">
    <property type="entry name" value="Alpha-amylase_C"/>
    <property type="match status" value="1"/>
</dbReference>
<dbReference type="Pfam" id="PF00686">
    <property type="entry name" value="CBM_20"/>
    <property type="match status" value="1"/>
</dbReference>
<dbReference type="GO" id="GO:0004556">
    <property type="term" value="F:alpha-amylase activity"/>
    <property type="evidence" value="ECO:0007669"/>
    <property type="project" value="UniProtKB-UniRule"/>
</dbReference>
<comment type="catalytic activity">
    <reaction evidence="1 12">
        <text>Endohydrolysis of (1-&gt;4)-alpha-D-glucosidic linkages in polysaccharides containing three or more (1-&gt;4)-alpha-linked D-glucose units.</text>
        <dbReference type="EC" id="3.2.1.1"/>
    </reaction>
</comment>
<dbReference type="FunFam" id="2.60.40.10:FF:000552">
    <property type="entry name" value="Related to glucoamylase"/>
    <property type="match status" value="1"/>
</dbReference>
<keyword evidence="9 12" id="KW-0326">Glycosidase</keyword>
<proteinExistence type="inferred from homology"/>
<evidence type="ECO:0000256" key="4">
    <source>
        <dbReference type="ARBA" id="ARBA00012595"/>
    </source>
</evidence>
<protein>
    <recommendedName>
        <fullName evidence="4 12">Alpha-amylase</fullName>
        <ecNumber evidence="4 12">3.2.1.1</ecNumber>
    </recommendedName>
</protein>
<evidence type="ECO:0000256" key="1">
    <source>
        <dbReference type="ARBA" id="ARBA00000548"/>
    </source>
</evidence>
<evidence type="ECO:0000256" key="9">
    <source>
        <dbReference type="ARBA" id="ARBA00023295"/>
    </source>
</evidence>
<keyword evidence="5" id="KW-0479">Metal-binding</keyword>
<dbReference type="InterPro" id="IPR031319">
    <property type="entry name" value="A-amylase_C"/>
</dbReference>
<comment type="cofactor">
    <cofactor evidence="2">
        <name>Ca(2+)</name>
        <dbReference type="ChEBI" id="CHEBI:29108"/>
    </cofactor>
</comment>
<dbReference type="PRINTS" id="PR00110">
    <property type="entry name" value="ALPHAAMYLASE"/>
</dbReference>
<dbReference type="GO" id="GO:2001070">
    <property type="term" value="F:starch binding"/>
    <property type="evidence" value="ECO:0007669"/>
    <property type="project" value="InterPro"/>
</dbReference>
<evidence type="ECO:0000256" key="11">
    <source>
        <dbReference type="RuleBase" id="RU003615"/>
    </source>
</evidence>
<reference evidence="15" key="1">
    <citation type="submission" date="2020-11" db="EMBL/GenBank/DDBJ databases">
        <authorList>
            <consortium name="DOE Joint Genome Institute"/>
            <person name="Ahrendt S."/>
            <person name="Riley R."/>
            <person name="Andreopoulos W."/>
            <person name="Labutti K."/>
            <person name="Pangilinan J."/>
            <person name="Ruiz-Duenas F.J."/>
            <person name="Barrasa J.M."/>
            <person name="Sanchez-Garcia M."/>
            <person name="Camarero S."/>
            <person name="Miyauchi S."/>
            <person name="Serrano A."/>
            <person name="Linde D."/>
            <person name="Babiker R."/>
            <person name="Drula E."/>
            <person name="Ayuso-Fernandez I."/>
            <person name="Pacheco R."/>
            <person name="Padilla G."/>
            <person name="Ferreira P."/>
            <person name="Barriuso J."/>
            <person name="Kellner H."/>
            <person name="Castanera R."/>
            <person name="Alfaro M."/>
            <person name="Ramirez L."/>
            <person name="Pisabarro A.G."/>
            <person name="Kuo A."/>
            <person name="Tritt A."/>
            <person name="Lipzen A."/>
            <person name="He G."/>
            <person name="Yan M."/>
            <person name="Ng V."/>
            <person name="Cullen D."/>
            <person name="Martin F."/>
            <person name="Rosso M.-N."/>
            <person name="Henrissat B."/>
            <person name="Hibbett D."/>
            <person name="Martinez A.T."/>
            <person name="Grigoriev I.V."/>
        </authorList>
    </citation>
    <scope>NUCLEOTIDE SEQUENCE</scope>
    <source>
        <strain evidence="15">AH 40177</strain>
    </source>
</reference>
<dbReference type="SMART" id="SM01065">
    <property type="entry name" value="CBM_2"/>
    <property type="match status" value="1"/>
</dbReference>